<keyword evidence="4" id="KW-1185">Reference proteome</keyword>
<evidence type="ECO:0000313" key="3">
    <source>
        <dbReference type="EMBL" id="DAZ96600.1"/>
    </source>
</evidence>
<dbReference type="InterPro" id="IPR004148">
    <property type="entry name" value="BAR_dom"/>
</dbReference>
<dbReference type="GO" id="GO:0005737">
    <property type="term" value="C:cytoplasm"/>
    <property type="evidence" value="ECO:0007669"/>
    <property type="project" value="InterPro"/>
</dbReference>
<dbReference type="InterPro" id="IPR027267">
    <property type="entry name" value="AH/BAR_dom_sf"/>
</dbReference>
<protein>
    <recommendedName>
        <fullName evidence="2">BAR domain-containing protein</fullName>
    </recommendedName>
</protein>
<sequence>MLMLKNMKDSGRRFTEGLIHTIGGGGDACMDPVLENRAQRFNRYNESLEKLAKAMHQYQETSQAHSQASVALMHAFSGFFEVQLQDGEFLGMSLQIDSDVDYAFRSLAQTSLRLEEIHQSLRANVHGAAHEMQVNEVARSIQQLRKNNAALHKQIQSLKQKLMDYDSVRRSAENQKKANTVEYEKSQQKLAAAEASLIALTTDINAGLDALDARRSIDMKNELLTVVACQLFVHARAQEHYQQLLPLLPGVAKPLLQVTEYARQRPRVNPGEHDTVGVMDYAGPGARGVIEVPLQFQAQVAPVDVASIHPLQSTQFGRPSACALGRVRKSKSKMNGALRLARGVCAVQARNSRAMSINHKLGHIAMPETAMLTNNGTHVFERKGWEYSAYMGMLGGPIILWLGLSNVPETDAEVFARAEAYAKRKGHVKFDVVKRPSGPIASQYVYERTEIGERPTLQG</sequence>
<organism evidence="3 4">
    <name type="scientific">Lagenidium giganteum</name>
    <dbReference type="NCBI Taxonomy" id="4803"/>
    <lineage>
        <taxon>Eukaryota</taxon>
        <taxon>Sar</taxon>
        <taxon>Stramenopiles</taxon>
        <taxon>Oomycota</taxon>
        <taxon>Peronosporomycetes</taxon>
        <taxon>Pythiales</taxon>
        <taxon>Pythiaceae</taxon>
    </lineage>
</organism>
<reference evidence="3" key="2">
    <citation type="journal article" date="2023" name="Microbiol Resour">
        <title>Decontamination and Annotation of the Draft Genome Sequence of the Oomycete Lagenidium giganteum ARSEF 373.</title>
        <authorList>
            <person name="Morgan W.R."/>
            <person name="Tartar A."/>
        </authorList>
    </citation>
    <scope>NUCLEOTIDE SEQUENCE</scope>
    <source>
        <strain evidence="3">ARSEF 373</strain>
    </source>
</reference>
<evidence type="ECO:0000256" key="1">
    <source>
        <dbReference type="SAM" id="Coils"/>
    </source>
</evidence>
<dbReference type="AlphaFoldDB" id="A0AAV2YR73"/>
<gene>
    <name evidence="3" type="ORF">N0F65_000166</name>
</gene>
<comment type="caution">
    <text evidence="3">The sequence shown here is derived from an EMBL/GenBank/DDBJ whole genome shotgun (WGS) entry which is preliminary data.</text>
</comment>
<dbReference type="CDD" id="cd07307">
    <property type="entry name" value="BAR"/>
    <property type="match status" value="1"/>
</dbReference>
<feature type="domain" description="BAR" evidence="2">
    <location>
        <begin position="13"/>
        <end position="246"/>
    </location>
</feature>
<reference evidence="3" key="1">
    <citation type="submission" date="2022-11" db="EMBL/GenBank/DDBJ databases">
        <authorList>
            <person name="Morgan W.R."/>
            <person name="Tartar A."/>
        </authorList>
    </citation>
    <scope>NUCLEOTIDE SEQUENCE</scope>
    <source>
        <strain evidence="3">ARSEF 373</strain>
    </source>
</reference>
<feature type="coiled-coil region" evidence="1">
    <location>
        <begin position="134"/>
        <end position="203"/>
    </location>
</feature>
<dbReference type="EMBL" id="DAKRPA010000162">
    <property type="protein sequence ID" value="DAZ96600.1"/>
    <property type="molecule type" value="Genomic_DNA"/>
</dbReference>
<evidence type="ECO:0000259" key="2">
    <source>
        <dbReference type="Pfam" id="PF03114"/>
    </source>
</evidence>
<dbReference type="SUPFAM" id="SSF103657">
    <property type="entry name" value="BAR/IMD domain-like"/>
    <property type="match status" value="1"/>
</dbReference>
<keyword evidence="1" id="KW-0175">Coiled coil</keyword>
<dbReference type="Proteomes" id="UP001146120">
    <property type="component" value="Unassembled WGS sequence"/>
</dbReference>
<name>A0AAV2YR73_9STRA</name>
<proteinExistence type="predicted"/>
<dbReference type="Pfam" id="PF03114">
    <property type="entry name" value="BAR"/>
    <property type="match status" value="1"/>
</dbReference>
<dbReference type="Gene3D" id="1.20.1270.60">
    <property type="entry name" value="Arfaptin homology (AH) domain/BAR domain"/>
    <property type="match status" value="1"/>
</dbReference>
<evidence type="ECO:0000313" key="4">
    <source>
        <dbReference type="Proteomes" id="UP001146120"/>
    </source>
</evidence>
<accession>A0AAV2YR73</accession>